<sequence>MRHEWSWRALAVTVTAVTAVATGCSVEDGGRPERASSSGDRAARGEAGADAAERSAEPQPRTRPGTPRRTAPPPAPSPTATPRPRPTFLVARVIDGDTLELGNGDGVRLVGIDTPERGECGFDEATANLVRLVEGRNVTLTMSDEDTDRYGRLLRYVNIGTTDAGLRLIKNGRAVARYDSRDGYGFHRREPAYIAADRDTPRARCARAAPTPSTPAPAAPAGDCAAGYSPCVPVYPPDVDCPDVDGPVSVSGTDPHALDADGDGVACE</sequence>
<organism evidence="3 4">
    <name type="scientific">Nocardioides aquaticus</name>
    <dbReference type="NCBI Taxonomy" id="160826"/>
    <lineage>
        <taxon>Bacteria</taxon>
        <taxon>Bacillati</taxon>
        <taxon>Actinomycetota</taxon>
        <taxon>Actinomycetes</taxon>
        <taxon>Propionibacteriales</taxon>
        <taxon>Nocardioidaceae</taxon>
        <taxon>Nocardioides</taxon>
    </lineage>
</organism>
<accession>A0ABX8ELC5</accession>
<evidence type="ECO:0000259" key="2">
    <source>
        <dbReference type="PROSITE" id="PS50830"/>
    </source>
</evidence>
<dbReference type="Pfam" id="PF00565">
    <property type="entry name" value="SNase"/>
    <property type="match status" value="1"/>
</dbReference>
<feature type="compositionally biased region" description="Low complexity" evidence="1">
    <location>
        <begin position="35"/>
        <end position="50"/>
    </location>
</feature>
<protein>
    <submittedName>
        <fullName evidence="3">Thermonuclease</fullName>
        <ecNumber evidence="3">3.1.31.1</ecNumber>
    </submittedName>
</protein>
<reference evidence="3 4" key="1">
    <citation type="submission" date="2021-05" db="EMBL/GenBank/DDBJ databases">
        <title>Complete genome of Nocardioides aquaticus KCTC 9944T isolated from meromictic and hypersaline Ekho Lake, Antarctica.</title>
        <authorList>
            <person name="Hwang K."/>
            <person name="Kim K.M."/>
            <person name="Choe H."/>
        </authorList>
    </citation>
    <scope>NUCLEOTIDE SEQUENCE [LARGE SCALE GENOMIC DNA]</scope>
    <source>
        <strain evidence="3 4">KCTC 9944</strain>
    </source>
</reference>
<keyword evidence="4" id="KW-1185">Reference proteome</keyword>
<dbReference type="InterPro" id="IPR035437">
    <property type="entry name" value="SNase_OB-fold_sf"/>
</dbReference>
<dbReference type="EMBL" id="CP075371">
    <property type="protein sequence ID" value="QVT80680.1"/>
    <property type="molecule type" value="Genomic_DNA"/>
</dbReference>
<evidence type="ECO:0000256" key="1">
    <source>
        <dbReference type="SAM" id="MobiDB-lite"/>
    </source>
</evidence>
<dbReference type="RefSeq" id="WP_214056190.1">
    <property type="nucleotide sequence ID" value="NZ_BAAAHS010000007.1"/>
</dbReference>
<name>A0ABX8ELC5_9ACTN</name>
<dbReference type="SUPFAM" id="SSF50199">
    <property type="entry name" value="Staphylococcal nuclease"/>
    <property type="match status" value="1"/>
</dbReference>
<feature type="compositionally biased region" description="Low complexity" evidence="1">
    <location>
        <begin position="57"/>
        <end position="69"/>
    </location>
</feature>
<feature type="region of interest" description="Disordered" evidence="1">
    <location>
        <begin position="242"/>
        <end position="268"/>
    </location>
</feature>
<dbReference type="GO" id="GO:1990599">
    <property type="term" value="F:3' overhang single-stranded DNA endodeoxyribonuclease activity"/>
    <property type="evidence" value="ECO:0007669"/>
    <property type="project" value="UniProtKB-EC"/>
</dbReference>
<dbReference type="InterPro" id="IPR016071">
    <property type="entry name" value="Staphylococal_nuclease_OB-fold"/>
</dbReference>
<feature type="compositionally biased region" description="Pro residues" evidence="1">
    <location>
        <begin position="70"/>
        <end position="85"/>
    </location>
</feature>
<proteinExistence type="predicted"/>
<dbReference type="Proteomes" id="UP000679307">
    <property type="component" value="Chromosome"/>
</dbReference>
<feature type="domain" description="TNase-like" evidence="2">
    <location>
        <begin position="84"/>
        <end position="204"/>
    </location>
</feature>
<gene>
    <name evidence="3" type="primary">nucH_2</name>
    <name evidence="3" type="ORF">ENKNEFLB_03080</name>
</gene>
<dbReference type="SMART" id="SM00318">
    <property type="entry name" value="SNc"/>
    <property type="match status" value="1"/>
</dbReference>
<dbReference type="Gene3D" id="2.40.50.90">
    <property type="match status" value="1"/>
</dbReference>
<dbReference type="EC" id="3.1.31.1" evidence="3"/>
<dbReference type="PROSITE" id="PS51257">
    <property type="entry name" value="PROKAR_LIPOPROTEIN"/>
    <property type="match status" value="1"/>
</dbReference>
<feature type="region of interest" description="Disordered" evidence="1">
    <location>
        <begin position="22"/>
        <end position="86"/>
    </location>
</feature>
<dbReference type="PROSITE" id="PS50830">
    <property type="entry name" value="TNASE_3"/>
    <property type="match status" value="1"/>
</dbReference>
<keyword evidence="3" id="KW-0378">Hydrolase</keyword>
<evidence type="ECO:0000313" key="3">
    <source>
        <dbReference type="EMBL" id="QVT80680.1"/>
    </source>
</evidence>
<evidence type="ECO:0000313" key="4">
    <source>
        <dbReference type="Proteomes" id="UP000679307"/>
    </source>
</evidence>